<dbReference type="GO" id="GO:0016787">
    <property type="term" value="F:hydrolase activity"/>
    <property type="evidence" value="ECO:0007669"/>
    <property type="project" value="UniProtKB-KW"/>
</dbReference>
<dbReference type="InterPro" id="IPR010285">
    <property type="entry name" value="DNA_helicase_pif1-like_DEAD"/>
</dbReference>
<keyword evidence="1" id="KW-0347">Helicase</keyword>
<dbReference type="GO" id="GO:0000723">
    <property type="term" value="P:telomere maintenance"/>
    <property type="evidence" value="ECO:0007669"/>
    <property type="project" value="InterPro"/>
</dbReference>
<evidence type="ECO:0000256" key="1">
    <source>
        <dbReference type="RuleBase" id="RU363044"/>
    </source>
</evidence>
<keyword evidence="1" id="KW-0233">DNA recombination</keyword>
<dbReference type="GO" id="GO:0006281">
    <property type="term" value="P:DNA repair"/>
    <property type="evidence" value="ECO:0007669"/>
    <property type="project" value="UniProtKB-KW"/>
</dbReference>
<sequence>MLVFASSGITSLLLPGGCTPHSKFNIPSDLDHDSSVDRTFHDVYWYYIPGSENQLFGEKILVLGGDFRQILSISPHGSHCDVVRAANNKSCTLWNACLVFVLTTHMRLHDPTIIGAELICIHAFNTWLLDTGSSKLPTTSVEREDDSTWITILDKLLIPIVDNPIQTMLSNIFTDILNKISDFSYLKEQCIVCPKNDEVDKMNLHVLESMPVDMHEMLSADAICATTGNFKEMKITSCIWGMKVTVSIWGTLATQYTDEDIRSYNDNVVVILTSCKVSLLRGVPTLQTAGSSQMYLNLTVKEIEFYKIIVAQPVRFIYQSKGKIEAFYPTRLSDVYSHLQHGVDKVASNNKENDGIQKCKYEINDAEDEQGSDNVDHGNIEDHICNTSISISTLQDCEDIHAASVDIEVDSSAKSSIGPSITPKKHRLP</sequence>
<keyword evidence="4" id="KW-1185">Reference proteome</keyword>
<dbReference type="SUPFAM" id="SSF52540">
    <property type="entry name" value="P-loop containing nucleoside triphosphate hydrolases"/>
    <property type="match status" value="1"/>
</dbReference>
<comment type="similarity">
    <text evidence="1">Belongs to the helicase family.</text>
</comment>
<keyword evidence="1" id="KW-0547">Nucleotide-binding</keyword>
<feature type="domain" description="DNA helicase Pif1-like DEAD-box helicase" evidence="2">
    <location>
        <begin position="2"/>
        <end position="35"/>
    </location>
</feature>
<dbReference type="PANTHER" id="PTHR10492">
    <property type="match status" value="1"/>
</dbReference>
<proteinExistence type="inferred from homology"/>
<dbReference type="AlphaFoldDB" id="A0AAU9M982"/>
<comment type="cofactor">
    <cofactor evidence="1">
        <name>Mg(2+)</name>
        <dbReference type="ChEBI" id="CHEBI:18420"/>
    </cofactor>
</comment>
<gene>
    <name evidence="3" type="ORF">LVIROSA_LOCUS9430</name>
</gene>
<evidence type="ECO:0000313" key="3">
    <source>
        <dbReference type="EMBL" id="CAH1422071.1"/>
    </source>
</evidence>
<name>A0AAU9M982_9ASTR</name>
<keyword evidence="1" id="KW-0378">Hydrolase</keyword>
<evidence type="ECO:0000313" key="4">
    <source>
        <dbReference type="Proteomes" id="UP001157418"/>
    </source>
</evidence>
<protein>
    <recommendedName>
        <fullName evidence="1">ATP-dependent DNA helicase</fullName>
        <ecNumber evidence="1">5.6.2.3</ecNumber>
    </recommendedName>
</protein>
<dbReference type="GO" id="GO:0005524">
    <property type="term" value="F:ATP binding"/>
    <property type="evidence" value="ECO:0007669"/>
    <property type="project" value="UniProtKB-KW"/>
</dbReference>
<comment type="catalytic activity">
    <reaction evidence="1">
        <text>ATP + H2O = ADP + phosphate + H(+)</text>
        <dbReference type="Rhea" id="RHEA:13065"/>
        <dbReference type="ChEBI" id="CHEBI:15377"/>
        <dbReference type="ChEBI" id="CHEBI:15378"/>
        <dbReference type="ChEBI" id="CHEBI:30616"/>
        <dbReference type="ChEBI" id="CHEBI:43474"/>
        <dbReference type="ChEBI" id="CHEBI:456216"/>
        <dbReference type="EC" id="5.6.2.3"/>
    </reaction>
</comment>
<dbReference type="GO" id="GO:0043139">
    <property type="term" value="F:5'-3' DNA helicase activity"/>
    <property type="evidence" value="ECO:0007669"/>
    <property type="project" value="UniProtKB-EC"/>
</dbReference>
<organism evidence="3 4">
    <name type="scientific">Lactuca virosa</name>
    <dbReference type="NCBI Taxonomy" id="75947"/>
    <lineage>
        <taxon>Eukaryota</taxon>
        <taxon>Viridiplantae</taxon>
        <taxon>Streptophyta</taxon>
        <taxon>Embryophyta</taxon>
        <taxon>Tracheophyta</taxon>
        <taxon>Spermatophyta</taxon>
        <taxon>Magnoliopsida</taxon>
        <taxon>eudicotyledons</taxon>
        <taxon>Gunneridae</taxon>
        <taxon>Pentapetalae</taxon>
        <taxon>asterids</taxon>
        <taxon>campanulids</taxon>
        <taxon>Asterales</taxon>
        <taxon>Asteraceae</taxon>
        <taxon>Cichorioideae</taxon>
        <taxon>Cichorieae</taxon>
        <taxon>Lactucinae</taxon>
        <taxon>Lactuca</taxon>
    </lineage>
</organism>
<dbReference type="Pfam" id="PF05970">
    <property type="entry name" value="PIF1"/>
    <property type="match status" value="2"/>
</dbReference>
<comment type="caution">
    <text evidence="3">The sequence shown here is derived from an EMBL/GenBank/DDBJ whole genome shotgun (WGS) entry which is preliminary data.</text>
</comment>
<dbReference type="GO" id="GO:0006310">
    <property type="term" value="P:DNA recombination"/>
    <property type="evidence" value="ECO:0007669"/>
    <property type="project" value="UniProtKB-KW"/>
</dbReference>
<dbReference type="PANTHER" id="PTHR10492:SF90">
    <property type="entry name" value="ATP-DEPENDENT DNA HELICASE"/>
    <property type="match status" value="1"/>
</dbReference>
<keyword evidence="1" id="KW-0067">ATP-binding</keyword>
<accession>A0AAU9M982</accession>
<evidence type="ECO:0000259" key="2">
    <source>
        <dbReference type="Pfam" id="PF05970"/>
    </source>
</evidence>
<dbReference type="InterPro" id="IPR027417">
    <property type="entry name" value="P-loop_NTPase"/>
</dbReference>
<keyword evidence="1" id="KW-0227">DNA damage</keyword>
<keyword evidence="1" id="KW-0234">DNA repair</keyword>
<dbReference type="Gene3D" id="2.40.50.140">
    <property type="entry name" value="Nucleic acid-binding proteins"/>
    <property type="match status" value="1"/>
</dbReference>
<dbReference type="Proteomes" id="UP001157418">
    <property type="component" value="Unassembled WGS sequence"/>
</dbReference>
<dbReference type="InterPro" id="IPR012340">
    <property type="entry name" value="NA-bd_OB-fold"/>
</dbReference>
<dbReference type="EMBL" id="CAKMRJ010001112">
    <property type="protein sequence ID" value="CAH1422071.1"/>
    <property type="molecule type" value="Genomic_DNA"/>
</dbReference>
<reference evidence="3 4" key="1">
    <citation type="submission" date="2022-01" db="EMBL/GenBank/DDBJ databases">
        <authorList>
            <person name="Xiong W."/>
            <person name="Schranz E."/>
        </authorList>
    </citation>
    <scope>NUCLEOTIDE SEQUENCE [LARGE SCALE GENOMIC DNA]</scope>
</reference>
<dbReference type="EC" id="5.6.2.3" evidence="1"/>
<feature type="domain" description="DNA helicase Pif1-like DEAD-box helicase" evidence="2">
    <location>
        <begin position="36"/>
        <end position="139"/>
    </location>
</feature>